<evidence type="ECO:0000256" key="2">
    <source>
        <dbReference type="ARBA" id="ARBA00022741"/>
    </source>
</evidence>
<reference evidence="6 7" key="1">
    <citation type="submission" date="2024-04" db="EMBL/GenBank/DDBJ databases">
        <title>Tritrichomonas musculus Genome.</title>
        <authorList>
            <person name="Alves-Ferreira E."/>
            <person name="Grigg M."/>
            <person name="Lorenzi H."/>
            <person name="Galac M."/>
        </authorList>
    </citation>
    <scope>NUCLEOTIDE SEQUENCE [LARGE SCALE GENOMIC DNA]</scope>
    <source>
        <strain evidence="6 7">EAF2021</strain>
    </source>
</reference>
<dbReference type="EMBL" id="JAPFFF010000028">
    <property type="protein sequence ID" value="KAK8847164.1"/>
    <property type="molecule type" value="Genomic_DNA"/>
</dbReference>
<accession>A0ABR2HH48</accession>
<evidence type="ECO:0000256" key="4">
    <source>
        <dbReference type="ARBA" id="ARBA00022840"/>
    </source>
</evidence>
<sequence length="766" mass="89171">MDQIKVFYYLEIEGTQNFDNVTCDAKCSVREFLNNVEKNFNDQYQEDINLEDIHCVYLKGNKIEESRKLDDYLDYLKEHIPLIILKDSTKLIENYIPLIDLDNYTNFKFLSESSWGCYVKATDKKSNKTVLIKSIQYLQGFKHLNHYKISSTLCHRAIIKILGFRYPLTEQKKMETNLPKIQYTYKGTKRYVDFTQFIVVLEFAENGGLVPILSDYLRSNGASHDKMNPTIRSKIIYGVASAMEYLHQKHALLCRFSVDDVCLDDNFEPKITGFDFLIYSDSPKHEIYEYYGNPLPLAPEIIMDDEFSYPADVYSYALFLYKMFSNSIEFSDRKPIRSPQQYMMKIDKGMRPNRPESIPDSYWELIQRCWKHDASERPTFEQIVEELKKSKYAIEEYGMKTNLDELQEYQKRIDSTIQKASNSEAENSQFNNQLLIKLKSIFLPKNNDQKTLNCFIGDDEEKFHNVLSKIGEGATSITYKVVDTRTGKIMCKKILKYVENEEIAFKTLQNAIKEFEVLSQFSHPCICKALFINTSEAITDPNISMKEGSKNAEITTIALFLEYEDYSLSDCLKNMNNTLKTKIVVEIVHGMKAIHKQGLIHRDLKIENIRLNCIYEAKIIDFGLVRIHELLSDNYSFVQDTMTKGVGTFHYMSPEMLNEEDYDYKTDVYSFGVVLYYMFIGSLPKQKMKDKTSGVMITLPKQSESISKFCIELISKCLSFKPAARPTFDEILTMIRDNSYSLASYVDIGIVSRRDRELDLYEELSQ</sequence>
<name>A0ABR2HH48_9EUKA</name>
<dbReference type="Pfam" id="PF00069">
    <property type="entry name" value="Pkinase"/>
    <property type="match status" value="1"/>
</dbReference>
<evidence type="ECO:0000259" key="5">
    <source>
        <dbReference type="PROSITE" id="PS50011"/>
    </source>
</evidence>
<evidence type="ECO:0000256" key="1">
    <source>
        <dbReference type="ARBA" id="ARBA00022679"/>
    </source>
</evidence>
<dbReference type="SUPFAM" id="SSF56112">
    <property type="entry name" value="Protein kinase-like (PK-like)"/>
    <property type="match status" value="2"/>
</dbReference>
<dbReference type="PROSITE" id="PS50011">
    <property type="entry name" value="PROTEIN_KINASE_DOM"/>
    <property type="match status" value="2"/>
</dbReference>
<evidence type="ECO:0000313" key="6">
    <source>
        <dbReference type="EMBL" id="KAK8847164.1"/>
    </source>
</evidence>
<keyword evidence="2" id="KW-0547">Nucleotide-binding</keyword>
<evidence type="ECO:0000313" key="7">
    <source>
        <dbReference type="Proteomes" id="UP001470230"/>
    </source>
</evidence>
<dbReference type="Gene3D" id="1.10.510.10">
    <property type="entry name" value="Transferase(Phosphotransferase) domain 1"/>
    <property type="match status" value="2"/>
</dbReference>
<keyword evidence="4" id="KW-0067">ATP-binding</keyword>
<dbReference type="Gene3D" id="3.30.200.20">
    <property type="entry name" value="Phosphorylase Kinase, domain 1"/>
    <property type="match status" value="1"/>
</dbReference>
<dbReference type="SMART" id="SM00220">
    <property type="entry name" value="S_TKc"/>
    <property type="match status" value="1"/>
</dbReference>
<dbReference type="PANTHER" id="PTHR44329">
    <property type="entry name" value="SERINE/THREONINE-PROTEIN KINASE TNNI3K-RELATED"/>
    <property type="match status" value="1"/>
</dbReference>
<dbReference type="InterPro" id="IPR001245">
    <property type="entry name" value="Ser-Thr/Tyr_kinase_cat_dom"/>
</dbReference>
<proteinExistence type="predicted"/>
<organism evidence="6 7">
    <name type="scientific">Tritrichomonas musculus</name>
    <dbReference type="NCBI Taxonomy" id="1915356"/>
    <lineage>
        <taxon>Eukaryota</taxon>
        <taxon>Metamonada</taxon>
        <taxon>Parabasalia</taxon>
        <taxon>Tritrichomonadida</taxon>
        <taxon>Tritrichomonadidae</taxon>
        <taxon>Tritrichomonas</taxon>
    </lineage>
</organism>
<dbReference type="InterPro" id="IPR000719">
    <property type="entry name" value="Prot_kinase_dom"/>
</dbReference>
<dbReference type="InterPro" id="IPR051681">
    <property type="entry name" value="Ser/Thr_Kinases-Pseudokinases"/>
</dbReference>
<comment type="caution">
    <text evidence="6">The sequence shown here is derived from an EMBL/GenBank/DDBJ whole genome shotgun (WGS) entry which is preliminary data.</text>
</comment>
<dbReference type="Proteomes" id="UP001470230">
    <property type="component" value="Unassembled WGS sequence"/>
</dbReference>
<keyword evidence="7" id="KW-1185">Reference proteome</keyword>
<protein>
    <recommendedName>
        <fullName evidence="5">Protein kinase domain-containing protein</fullName>
    </recommendedName>
</protein>
<dbReference type="Pfam" id="PF07714">
    <property type="entry name" value="PK_Tyr_Ser-Thr"/>
    <property type="match status" value="1"/>
</dbReference>
<evidence type="ECO:0000256" key="3">
    <source>
        <dbReference type="ARBA" id="ARBA00022777"/>
    </source>
</evidence>
<keyword evidence="3" id="KW-0418">Kinase</keyword>
<keyword evidence="1" id="KW-0808">Transferase</keyword>
<feature type="domain" description="Protein kinase" evidence="5">
    <location>
        <begin position="464"/>
        <end position="741"/>
    </location>
</feature>
<gene>
    <name evidence="6" type="ORF">M9Y10_019747</name>
</gene>
<dbReference type="PANTHER" id="PTHR44329:SF288">
    <property type="entry name" value="MITOGEN-ACTIVATED PROTEIN KINASE KINASE KINASE 20"/>
    <property type="match status" value="1"/>
</dbReference>
<feature type="domain" description="Protein kinase" evidence="5">
    <location>
        <begin position="104"/>
        <end position="393"/>
    </location>
</feature>
<dbReference type="InterPro" id="IPR011009">
    <property type="entry name" value="Kinase-like_dom_sf"/>
</dbReference>